<proteinExistence type="predicted"/>
<evidence type="ECO:0000313" key="2">
    <source>
        <dbReference type="Proteomes" id="UP000288086"/>
    </source>
</evidence>
<dbReference type="Pfam" id="PF22745">
    <property type="entry name" value="Nlig-Ia"/>
    <property type="match status" value="1"/>
</dbReference>
<protein>
    <submittedName>
        <fullName evidence="1">NAD-dependent DNA ligase adenylation domain-containing protein</fullName>
        <ecNumber evidence="1">6.5.1.2</ecNumber>
    </submittedName>
</protein>
<evidence type="ECO:0000313" key="1">
    <source>
        <dbReference type="EMBL" id="RWX47851.1"/>
    </source>
</evidence>
<gene>
    <name evidence="1" type="ORF">VT98_11961</name>
</gene>
<dbReference type="GO" id="GO:0003911">
    <property type="term" value="F:DNA ligase (NAD+) activity"/>
    <property type="evidence" value="ECO:0007669"/>
    <property type="project" value="UniProtKB-EC"/>
</dbReference>
<comment type="caution">
    <text evidence="1">The sequence shown here is derived from an EMBL/GenBank/DDBJ whole genome shotgun (WGS) entry which is preliminary data.</text>
</comment>
<dbReference type="AlphaFoldDB" id="A0A3S3QLK8"/>
<reference evidence="1 2" key="1">
    <citation type="submission" date="2017-01" db="EMBL/GenBank/DDBJ databases">
        <title>The cable genome- insights into the physiology and evolution of filamentous bacteria capable of sulfide oxidation via long distance electron transfer.</title>
        <authorList>
            <person name="Schreiber L."/>
            <person name="Bjerg J.T."/>
            <person name="Boggild A."/>
            <person name="Van De Vossenberg J."/>
            <person name="Meysman F."/>
            <person name="Nielsen L.P."/>
            <person name="Schramm A."/>
            <person name="Kjeldsen K.U."/>
        </authorList>
    </citation>
    <scope>NUCLEOTIDE SEQUENCE [LARGE SCALE GENOMIC DNA]</scope>
    <source>
        <strain evidence="1">A1</strain>
    </source>
</reference>
<dbReference type="EMBL" id="MTKP01000196">
    <property type="protein sequence ID" value="RWX47851.1"/>
    <property type="molecule type" value="Genomic_DNA"/>
</dbReference>
<dbReference type="Proteomes" id="UP000288086">
    <property type="component" value="Unassembled WGS sequence"/>
</dbReference>
<dbReference type="EC" id="6.5.1.2" evidence="1"/>
<sequence>MDNQQAEKRLDDLRTQITRHAHQYYVLDDPLISDGEYDHLFRELLDLE</sequence>
<name>A0A3S3QLK8_9BACT</name>
<feature type="non-terminal residue" evidence="1">
    <location>
        <position position="48"/>
    </location>
</feature>
<dbReference type="Gene3D" id="1.10.287.610">
    <property type="entry name" value="Helix hairpin bin"/>
    <property type="match status" value="1"/>
</dbReference>
<accession>A0A3S3QLK8</accession>
<organism evidence="1 2">
    <name type="scientific">Candidatus Electrothrix communis</name>
    <dbReference type="NCBI Taxonomy" id="1859133"/>
    <lineage>
        <taxon>Bacteria</taxon>
        <taxon>Pseudomonadati</taxon>
        <taxon>Thermodesulfobacteriota</taxon>
        <taxon>Desulfobulbia</taxon>
        <taxon>Desulfobulbales</taxon>
        <taxon>Desulfobulbaceae</taxon>
        <taxon>Candidatus Electrothrix</taxon>
    </lineage>
</organism>
<keyword evidence="1" id="KW-0436">Ligase</keyword>
<keyword evidence="2" id="KW-1185">Reference proteome</keyword>
<dbReference type="SUPFAM" id="SSF56091">
    <property type="entry name" value="DNA ligase/mRNA capping enzyme, catalytic domain"/>
    <property type="match status" value="1"/>
</dbReference>